<dbReference type="GO" id="GO:0008408">
    <property type="term" value="F:3'-5' exonuclease activity"/>
    <property type="evidence" value="ECO:0007669"/>
    <property type="project" value="TreeGrafter"/>
</dbReference>
<dbReference type="InterPro" id="IPR041336">
    <property type="entry name" value="DNApol_Exo"/>
</dbReference>
<dbReference type="EMBL" id="JAANIA010002128">
    <property type="protein sequence ID" value="KAG5317701.1"/>
    <property type="molecule type" value="Genomic_DNA"/>
</dbReference>
<dbReference type="FunFam" id="3.30.420.390:FF:000004">
    <property type="entry name" value="DNA polymerase subunit gamma-1, mitochondrial"/>
    <property type="match status" value="1"/>
</dbReference>
<keyword evidence="12" id="KW-0496">Mitochondrion</keyword>
<dbReference type="Gene3D" id="3.30.70.370">
    <property type="match status" value="1"/>
</dbReference>
<proteinExistence type="inferred from homology"/>
<dbReference type="Proteomes" id="UP000668214">
    <property type="component" value="Unassembled WGS sequence"/>
</dbReference>
<feature type="non-terminal residue" evidence="17">
    <location>
        <position position="1274"/>
    </location>
</feature>
<feature type="region of interest" description="Disordered" evidence="15">
    <location>
        <begin position="160"/>
        <end position="182"/>
    </location>
</feature>
<reference evidence="17" key="1">
    <citation type="submission" date="2020-02" db="EMBL/GenBank/DDBJ databases">
        <title>Relaxed selection underlies rapid genomic changes in the transitions from sociality to social parasitism in ants.</title>
        <authorList>
            <person name="Bi X."/>
        </authorList>
    </citation>
    <scope>NUCLEOTIDE SEQUENCE</scope>
    <source>
        <strain evidence="17">BGI-DK2014c</strain>
        <tissue evidence="17">Whole body</tissue>
    </source>
</reference>
<evidence type="ECO:0000313" key="18">
    <source>
        <dbReference type="Proteomes" id="UP000668214"/>
    </source>
</evidence>
<evidence type="ECO:0000256" key="12">
    <source>
        <dbReference type="ARBA" id="ARBA00023128"/>
    </source>
</evidence>
<evidence type="ECO:0000256" key="1">
    <source>
        <dbReference type="ARBA" id="ARBA00001946"/>
    </source>
</evidence>
<dbReference type="InterPro" id="IPR043502">
    <property type="entry name" value="DNA/RNA_pol_sf"/>
</dbReference>
<dbReference type="SMART" id="SM00482">
    <property type="entry name" value="POLAc"/>
    <property type="match status" value="1"/>
</dbReference>
<keyword evidence="8" id="KW-0235">DNA replication</keyword>
<evidence type="ECO:0000256" key="13">
    <source>
        <dbReference type="ARBA" id="ARBA00023271"/>
    </source>
</evidence>
<evidence type="ECO:0000256" key="3">
    <source>
        <dbReference type="ARBA" id="ARBA00007705"/>
    </source>
</evidence>
<dbReference type="GO" id="GO:0006264">
    <property type="term" value="P:mitochondrial DNA replication"/>
    <property type="evidence" value="ECO:0007669"/>
    <property type="project" value="TreeGrafter"/>
</dbReference>
<keyword evidence="9" id="KW-0460">Magnesium</keyword>
<dbReference type="AlphaFoldDB" id="A0A836F0A9"/>
<evidence type="ECO:0000313" key="17">
    <source>
        <dbReference type="EMBL" id="KAG5317701.1"/>
    </source>
</evidence>
<keyword evidence="10" id="KW-0239">DNA-directed DNA polymerase</keyword>
<dbReference type="GO" id="GO:0003887">
    <property type="term" value="F:DNA-directed DNA polymerase activity"/>
    <property type="evidence" value="ECO:0007669"/>
    <property type="project" value="UniProtKB-KW"/>
</dbReference>
<dbReference type="InterPro" id="IPR019760">
    <property type="entry name" value="DNA-dir_DNA_pol_A_CS"/>
</dbReference>
<keyword evidence="13" id="KW-1135">Mitochondrion nucleoid</keyword>
<feature type="domain" description="DNA-directed DNA polymerase family A palm" evidence="16">
    <location>
        <begin position="916"/>
        <end position="1176"/>
    </location>
</feature>
<comment type="subcellular location">
    <subcellularLocation>
        <location evidence="2">Mitochondrion matrix</location>
        <location evidence="2">Mitochondrion nucleoid</location>
    </subcellularLocation>
</comment>
<dbReference type="PANTHER" id="PTHR10267">
    <property type="entry name" value="DNA POLYMERASE SUBUNIT GAMMA-1"/>
    <property type="match status" value="1"/>
</dbReference>
<name>A0A836F0A9_9HYME</name>
<protein>
    <recommendedName>
        <fullName evidence="5">DNA polymerase subunit gamma-1</fullName>
        <ecNumber evidence="4">2.7.7.7</ecNumber>
    </recommendedName>
    <alternativeName>
        <fullName evidence="14">Mitochondrial DNA polymerase catalytic subunit</fullName>
    </alternativeName>
</protein>
<evidence type="ECO:0000256" key="10">
    <source>
        <dbReference type="ARBA" id="ARBA00022932"/>
    </source>
</evidence>
<sequence length="1274" mass="146433">MYTVFRQPRLSKHVSHYSRVILNGEMVKMRLRTRLINICIRHKYNNAQDDIHLSRIQWKKIRLKNSQESNQENLTSKNDKSTTNFLRNSPVIPVNFEMGYHKLFAKSEKVRSKLNVNIQISKKSTTEQNINSDIESNNKSTKIHDINRQITELDQQLQQNKSQELRKSENSTNIDSNANSKNNVRVNEINMQMLPEALHQQLFRKNDKENSLSEEEIDSIKTNLITYGINVEDATRLPDVNLKLPALEGKDIEEHFYNIGKAQAKPYLKIISDIMNDIPKTPTQWLFKEGWTRYTADGTAESIDYPLEDGLIFDVEVCMKQGPLPTLATAVSDKAWYSWVSNSLVQSISQSTFDTQLFTPNMLIPIESSKEEYGYRLNQHQKKPKIIVGHNVSYDRSRIKEQYWLNSTGTRFLDTMSLHVCVSGLNSYQRSLLVSKKADMEKEIWQSTTSLNSLIEVHKLYCGYEISKEGRNLFVEGTIKDIKDNFSMLMTYCASDVVATHNILRKLFPLFQERFPHPVTLAGMLELSSAYLPVNSNWQRYLEESESTFDDLNYEAKFTLAKRTDAVCHLMHDEKYKKDLWMWDQDWSTQNIKMKSKISKVKAASIEINITEKTKEQSDTKYLSDDEEEEEDPLAKEFAYLEKTKYLLPARMPHMPGYPAWYRKLCPKQSEDEDWEPGPQNISTSMQVVPKLLNLTWEKYPLHYIKDHGWGILVPYRNDPDIDTKLPLENLLVQCPLPAPSPSRDSSNDAMATLSIDVQNDLHKMEFWRFKKKQDKLYDEIYKGTGVWCNVDIDNCCYFFKLPHKDGVNFNVGNPLAKDFLNKFSENVLAGLDVSAAEVLKIARMLSYWRNNRDRIMSQVVIWLDNHSLPGNVKRTKRYMRYGAIIPQVVVSGTLTRRAVEPTWMTASNAHVERIGSELRCMVQAPPGYNIVGADVDSQELWIASIIGDAHYKCVHGATPFGWMTLIGTKSNGTDMHSVTAKAIGISRDHAKVINYARIYGAGQKFAQRLLKQFNPSMTDAEATSKSRKMFDLTKGKKIFRLKPEFVNDDLQDIAYTSSQAYKIAKLHGKALQDMFLKSEWMGGSESAMFNRLEQIAGSEYPVTPFLDARLSRALEITNTDDDDKFLPTKINWVVQSGAVDFLHLMMVSMRWLMRDNARFCLSFHDEVRYLVPLKYKYNAALAMHVTNLMTRSFCASRLGMRDLPMSVAFFTAVEVDSVLRKESTHDCKTPSNPHGLENGYEIPPGESLDVWAALKKSGGSLGYWHDAKNRKVK</sequence>
<dbReference type="EC" id="2.7.7.7" evidence="4"/>
<comment type="caution">
    <text evidence="17">The sequence shown here is derived from an EMBL/GenBank/DDBJ whole genome shotgun (WGS) entry which is preliminary data.</text>
</comment>
<gene>
    <name evidence="17" type="primary">Tam</name>
    <name evidence="17" type="ORF">G6Z78_0000203</name>
</gene>
<feature type="compositionally biased region" description="Polar residues" evidence="15">
    <location>
        <begin position="170"/>
        <end position="182"/>
    </location>
</feature>
<feature type="compositionally biased region" description="Polar residues" evidence="15">
    <location>
        <begin position="124"/>
        <end position="140"/>
    </location>
</feature>
<evidence type="ECO:0000256" key="9">
    <source>
        <dbReference type="ARBA" id="ARBA00022842"/>
    </source>
</evidence>
<dbReference type="GO" id="GO:0003677">
    <property type="term" value="F:DNA binding"/>
    <property type="evidence" value="ECO:0007669"/>
    <property type="project" value="UniProtKB-KW"/>
</dbReference>
<evidence type="ECO:0000256" key="7">
    <source>
        <dbReference type="ARBA" id="ARBA00022695"/>
    </source>
</evidence>
<evidence type="ECO:0000256" key="11">
    <source>
        <dbReference type="ARBA" id="ARBA00023125"/>
    </source>
</evidence>
<dbReference type="GO" id="GO:0005760">
    <property type="term" value="C:gamma DNA polymerase complex"/>
    <property type="evidence" value="ECO:0007669"/>
    <property type="project" value="InterPro"/>
</dbReference>
<evidence type="ECO:0000256" key="8">
    <source>
        <dbReference type="ARBA" id="ARBA00022705"/>
    </source>
</evidence>
<comment type="similarity">
    <text evidence="3">Belongs to the DNA polymerase type-A family.</text>
</comment>
<accession>A0A836F0A9</accession>
<dbReference type="InterPro" id="IPR001098">
    <property type="entry name" value="DNA-dir_DNA_pol_A_palm_dom"/>
</dbReference>
<feature type="region of interest" description="Disordered" evidence="15">
    <location>
        <begin position="67"/>
        <end position="87"/>
    </location>
</feature>
<dbReference type="PANTHER" id="PTHR10267:SF0">
    <property type="entry name" value="DNA POLYMERASE SUBUNIT GAMMA-1"/>
    <property type="match status" value="1"/>
</dbReference>
<keyword evidence="18" id="KW-1185">Reference proteome</keyword>
<dbReference type="SUPFAM" id="SSF53098">
    <property type="entry name" value="Ribonuclease H-like"/>
    <property type="match status" value="1"/>
</dbReference>
<dbReference type="GO" id="GO:0042645">
    <property type="term" value="C:mitochondrial nucleoid"/>
    <property type="evidence" value="ECO:0007669"/>
    <property type="project" value="UniProtKB-SubCell"/>
</dbReference>
<evidence type="ECO:0000256" key="4">
    <source>
        <dbReference type="ARBA" id="ARBA00012417"/>
    </source>
</evidence>
<dbReference type="Pfam" id="PF00476">
    <property type="entry name" value="DNA_pol_A"/>
    <property type="match status" value="1"/>
</dbReference>
<dbReference type="PRINTS" id="PR00867">
    <property type="entry name" value="DNAPOLG"/>
</dbReference>
<organism evidence="17 18">
    <name type="scientific">Pseudoatta argentina</name>
    <dbReference type="NCBI Taxonomy" id="621737"/>
    <lineage>
        <taxon>Eukaryota</taxon>
        <taxon>Metazoa</taxon>
        <taxon>Ecdysozoa</taxon>
        <taxon>Arthropoda</taxon>
        <taxon>Hexapoda</taxon>
        <taxon>Insecta</taxon>
        <taxon>Pterygota</taxon>
        <taxon>Neoptera</taxon>
        <taxon>Endopterygota</taxon>
        <taxon>Hymenoptera</taxon>
        <taxon>Apocrita</taxon>
        <taxon>Aculeata</taxon>
        <taxon>Formicoidea</taxon>
        <taxon>Formicidae</taxon>
        <taxon>Myrmicinae</taxon>
        <taxon>Pseudoatta</taxon>
    </lineage>
</organism>
<evidence type="ECO:0000256" key="5">
    <source>
        <dbReference type="ARBA" id="ARBA00015350"/>
    </source>
</evidence>
<evidence type="ECO:0000259" key="16">
    <source>
        <dbReference type="SMART" id="SM00482"/>
    </source>
</evidence>
<evidence type="ECO:0000256" key="15">
    <source>
        <dbReference type="SAM" id="MobiDB-lite"/>
    </source>
</evidence>
<dbReference type="FunFam" id="1.10.150.20:FF:000024">
    <property type="entry name" value="DNA polymerase gamma, catalytic subunit"/>
    <property type="match status" value="1"/>
</dbReference>
<dbReference type="SUPFAM" id="SSF56672">
    <property type="entry name" value="DNA/RNA polymerases"/>
    <property type="match status" value="1"/>
</dbReference>
<evidence type="ECO:0000256" key="6">
    <source>
        <dbReference type="ARBA" id="ARBA00022679"/>
    </source>
</evidence>
<dbReference type="Pfam" id="PF18136">
    <property type="entry name" value="DNApol_Exo"/>
    <property type="match status" value="1"/>
</dbReference>
<feature type="region of interest" description="Disordered" evidence="15">
    <location>
        <begin position="124"/>
        <end position="143"/>
    </location>
</feature>
<keyword evidence="6" id="KW-0808">Transferase</keyword>
<comment type="cofactor">
    <cofactor evidence="1">
        <name>Mg(2+)</name>
        <dbReference type="ChEBI" id="CHEBI:18420"/>
    </cofactor>
</comment>
<dbReference type="InterPro" id="IPR002297">
    <property type="entry name" value="DNA-dir_DNA_pol_A_mt"/>
</dbReference>
<evidence type="ECO:0000256" key="2">
    <source>
        <dbReference type="ARBA" id="ARBA00004436"/>
    </source>
</evidence>
<dbReference type="InterPro" id="IPR012337">
    <property type="entry name" value="RNaseH-like_sf"/>
</dbReference>
<dbReference type="PROSITE" id="PS00447">
    <property type="entry name" value="DNA_POLYMERASE_A"/>
    <property type="match status" value="1"/>
</dbReference>
<dbReference type="Gene3D" id="3.30.420.390">
    <property type="match status" value="2"/>
</dbReference>
<evidence type="ECO:0000256" key="14">
    <source>
        <dbReference type="ARBA" id="ARBA00031966"/>
    </source>
</evidence>
<keyword evidence="7" id="KW-0548">Nucleotidyltransferase</keyword>
<dbReference type="Gene3D" id="1.10.150.20">
    <property type="entry name" value="5' to 3' exonuclease, C-terminal subdomain"/>
    <property type="match status" value="1"/>
</dbReference>
<feature type="non-terminal residue" evidence="17">
    <location>
        <position position="1"/>
    </location>
</feature>
<keyword evidence="11" id="KW-0238">DNA-binding</keyword>